<comment type="caution">
    <text evidence="1">The sequence shown here is derived from an EMBL/GenBank/DDBJ whole genome shotgun (WGS) entry which is preliminary data.</text>
</comment>
<evidence type="ECO:0000313" key="2">
    <source>
        <dbReference type="Proteomes" id="UP001362899"/>
    </source>
</evidence>
<dbReference type="Proteomes" id="UP001362899">
    <property type="component" value="Unassembled WGS sequence"/>
</dbReference>
<proteinExistence type="predicted"/>
<reference evidence="1 2" key="1">
    <citation type="journal article" date="2023" name="Elife">
        <title>Identification of key yeast species and microbe-microbe interactions impacting larval growth of Drosophila in the wild.</title>
        <authorList>
            <person name="Mure A."/>
            <person name="Sugiura Y."/>
            <person name="Maeda R."/>
            <person name="Honda K."/>
            <person name="Sakurai N."/>
            <person name="Takahashi Y."/>
            <person name="Watada M."/>
            <person name="Katoh T."/>
            <person name="Gotoh A."/>
            <person name="Gotoh Y."/>
            <person name="Taniguchi I."/>
            <person name="Nakamura K."/>
            <person name="Hayashi T."/>
            <person name="Katayama T."/>
            <person name="Uemura T."/>
            <person name="Hattori Y."/>
        </authorList>
    </citation>
    <scope>NUCLEOTIDE SEQUENCE [LARGE SCALE GENOMIC DNA]</scope>
    <source>
        <strain evidence="1 2">SB-73</strain>
    </source>
</reference>
<name>A0AAV5RHY2_STABA</name>
<dbReference type="AlphaFoldDB" id="A0AAV5RHY2"/>
<sequence>MSEDISIAHSPTLELAKTLLVRLISHLKSTCEAFERVIMNLSKYNRKRETAEIVARFVDQYTRAIESDKGELQ</sequence>
<organism evidence="1 2">
    <name type="scientific">Starmerella bacillaris</name>
    <name type="common">Yeast</name>
    <name type="synonym">Candida zemplinina</name>
    <dbReference type="NCBI Taxonomy" id="1247836"/>
    <lineage>
        <taxon>Eukaryota</taxon>
        <taxon>Fungi</taxon>
        <taxon>Dikarya</taxon>
        <taxon>Ascomycota</taxon>
        <taxon>Saccharomycotina</taxon>
        <taxon>Dipodascomycetes</taxon>
        <taxon>Dipodascales</taxon>
        <taxon>Trichomonascaceae</taxon>
        <taxon>Starmerella</taxon>
    </lineage>
</organism>
<accession>A0AAV5RHY2</accession>
<evidence type="ECO:0000313" key="1">
    <source>
        <dbReference type="EMBL" id="GMM50353.1"/>
    </source>
</evidence>
<keyword evidence="2" id="KW-1185">Reference proteome</keyword>
<protein>
    <submittedName>
        <fullName evidence="1">Uncharacterized protein</fullName>
    </submittedName>
</protein>
<dbReference type="EMBL" id="BTGC01000003">
    <property type="protein sequence ID" value="GMM50353.1"/>
    <property type="molecule type" value="Genomic_DNA"/>
</dbReference>
<gene>
    <name evidence="1" type="ORF">DASB73_013110</name>
</gene>